<dbReference type="Proteomes" id="UP000321362">
    <property type="component" value="Chromosome"/>
</dbReference>
<dbReference type="Pfam" id="PF18565">
    <property type="entry name" value="Glyco_hydro2_C5"/>
    <property type="match status" value="1"/>
</dbReference>
<proteinExistence type="inferred from homology"/>
<evidence type="ECO:0000259" key="8">
    <source>
        <dbReference type="Pfam" id="PF16355"/>
    </source>
</evidence>
<gene>
    <name evidence="10" type="ORF">FSB76_04525</name>
</gene>
<dbReference type="InterPro" id="IPR006102">
    <property type="entry name" value="Ig-like_GH2"/>
</dbReference>
<feature type="chain" id="PRO_5023087082" evidence="4">
    <location>
        <begin position="23"/>
        <end position="834"/>
    </location>
</feature>
<feature type="domain" description="Glycoside hydrolase family 2" evidence="9">
    <location>
        <begin position="727"/>
        <end position="830"/>
    </location>
</feature>
<dbReference type="EMBL" id="CP042437">
    <property type="protein sequence ID" value="QEC75238.1"/>
    <property type="molecule type" value="Genomic_DNA"/>
</dbReference>
<dbReference type="Gene3D" id="2.60.40.10">
    <property type="entry name" value="Immunoglobulins"/>
    <property type="match status" value="3"/>
</dbReference>
<dbReference type="SUPFAM" id="SSF49785">
    <property type="entry name" value="Galactose-binding domain-like"/>
    <property type="match status" value="1"/>
</dbReference>
<evidence type="ECO:0000313" key="10">
    <source>
        <dbReference type="EMBL" id="QEC75238.1"/>
    </source>
</evidence>
<protein>
    <submittedName>
        <fullName evidence="10">Glycoside hydrolase family 2 protein</fullName>
    </submittedName>
</protein>
<evidence type="ECO:0000256" key="1">
    <source>
        <dbReference type="ARBA" id="ARBA00007401"/>
    </source>
</evidence>
<evidence type="ECO:0000259" key="9">
    <source>
        <dbReference type="Pfam" id="PF18565"/>
    </source>
</evidence>
<evidence type="ECO:0000256" key="4">
    <source>
        <dbReference type="SAM" id="SignalP"/>
    </source>
</evidence>
<evidence type="ECO:0000259" key="5">
    <source>
        <dbReference type="Pfam" id="PF00703"/>
    </source>
</evidence>
<feature type="domain" description="Glycosyl hydrolases family 2 sugar binding" evidence="7">
    <location>
        <begin position="31"/>
        <end position="189"/>
    </location>
</feature>
<dbReference type="InterPro" id="IPR006103">
    <property type="entry name" value="Glyco_hydro_2_cat"/>
</dbReference>
<dbReference type="Pfam" id="PF02836">
    <property type="entry name" value="Glyco_hydro_2_C"/>
    <property type="match status" value="1"/>
</dbReference>
<feature type="domain" description="Glycoside hydrolase family 2 catalytic" evidence="6">
    <location>
        <begin position="312"/>
        <end position="552"/>
    </location>
</feature>
<dbReference type="InterPro" id="IPR006101">
    <property type="entry name" value="Glyco_hydro_2"/>
</dbReference>
<keyword evidence="11" id="KW-1185">Reference proteome</keyword>
<dbReference type="InterPro" id="IPR006104">
    <property type="entry name" value="Glyco_hydro_2_N"/>
</dbReference>
<dbReference type="PRINTS" id="PR00132">
    <property type="entry name" value="GLHYDRLASE2"/>
</dbReference>
<dbReference type="RefSeq" id="WP_147052392.1">
    <property type="nucleotide sequence ID" value="NZ_CP042437.1"/>
</dbReference>
<evidence type="ECO:0000256" key="3">
    <source>
        <dbReference type="ARBA" id="ARBA00023295"/>
    </source>
</evidence>
<dbReference type="GO" id="GO:0004553">
    <property type="term" value="F:hydrolase activity, hydrolyzing O-glycosyl compounds"/>
    <property type="evidence" value="ECO:0007669"/>
    <property type="project" value="InterPro"/>
</dbReference>
<dbReference type="InterPro" id="IPR032311">
    <property type="entry name" value="DUF4982"/>
</dbReference>
<dbReference type="Pfam" id="PF00703">
    <property type="entry name" value="Glyco_hydro_2"/>
    <property type="match status" value="1"/>
</dbReference>
<evidence type="ECO:0000313" key="11">
    <source>
        <dbReference type="Proteomes" id="UP000321362"/>
    </source>
</evidence>
<dbReference type="InterPro" id="IPR008979">
    <property type="entry name" value="Galactose-bd-like_sf"/>
</dbReference>
<organism evidence="10 11">
    <name type="scientific">Mucilaginibacter ginsenosidivorax</name>
    <dbReference type="NCBI Taxonomy" id="862126"/>
    <lineage>
        <taxon>Bacteria</taxon>
        <taxon>Pseudomonadati</taxon>
        <taxon>Bacteroidota</taxon>
        <taxon>Sphingobacteriia</taxon>
        <taxon>Sphingobacteriales</taxon>
        <taxon>Sphingobacteriaceae</taxon>
        <taxon>Mucilaginibacter</taxon>
    </lineage>
</organism>
<dbReference type="SUPFAM" id="SSF49303">
    <property type="entry name" value="beta-Galactosidase/glucuronidase domain"/>
    <property type="match status" value="1"/>
</dbReference>
<feature type="domain" description="DUF4982" evidence="8">
    <location>
        <begin position="656"/>
        <end position="712"/>
    </location>
</feature>
<dbReference type="AlphaFoldDB" id="A0A5B8VY79"/>
<dbReference type="InterPro" id="IPR036156">
    <property type="entry name" value="Beta-gal/glucu_dom_sf"/>
</dbReference>
<dbReference type="InterPro" id="IPR023232">
    <property type="entry name" value="Glyco_hydro_2_AS"/>
</dbReference>
<dbReference type="Gene3D" id="2.60.120.260">
    <property type="entry name" value="Galactose-binding domain-like"/>
    <property type="match status" value="1"/>
</dbReference>
<evidence type="ECO:0000256" key="2">
    <source>
        <dbReference type="ARBA" id="ARBA00022801"/>
    </source>
</evidence>
<evidence type="ECO:0000259" key="7">
    <source>
        <dbReference type="Pfam" id="PF02837"/>
    </source>
</evidence>
<dbReference type="KEGG" id="mgk:FSB76_04525"/>
<dbReference type="PANTHER" id="PTHR42732">
    <property type="entry name" value="BETA-GALACTOSIDASE"/>
    <property type="match status" value="1"/>
</dbReference>
<dbReference type="Gene3D" id="3.20.20.80">
    <property type="entry name" value="Glycosidases"/>
    <property type="match status" value="1"/>
</dbReference>
<keyword evidence="3" id="KW-0326">Glycosidase</keyword>
<keyword evidence="4" id="KW-0732">Signal</keyword>
<dbReference type="OrthoDB" id="9801077at2"/>
<dbReference type="GO" id="GO:0005975">
    <property type="term" value="P:carbohydrate metabolic process"/>
    <property type="evidence" value="ECO:0007669"/>
    <property type="project" value="InterPro"/>
</dbReference>
<evidence type="ECO:0000259" key="6">
    <source>
        <dbReference type="Pfam" id="PF02836"/>
    </source>
</evidence>
<dbReference type="PROSITE" id="PS00608">
    <property type="entry name" value="GLYCOSYL_HYDROL_F2_2"/>
    <property type="match status" value="1"/>
</dbReference>
<dbReference type="InterPro" id="IPR013783">
    <property type="entry name" value="Ig-like_fold"/>
</dbReference>
<keyword evidence="2 10" id="KW-0378">Hydrolase</keyword>
<feature type="signal peptide" evidence="4">
    <location>
        <begin position="1"/>
        <end position="22"/>
    </location>
</feature>
<comment type="similarity">
    <text evidence="1">Belongs to the glycosyl hydrolase 2 family.</text>
</comment>
<name>A0A5B8VY79_9SPHI</name>
<dbReference type="Pfam" id="PF02837">
    <property type="entry name" value="Glyco_hydro_2_N"/>
    <property type="match status" value="1"/>
</dbReference>
<dbReference type="PANTHER" id="PTHR42732:SF1">
    <property type="entry name" value="BETA-MANNOSIDASE"/>
    <property type="match status" value="1"/>
</dbReference>
<dbReference type="SUPFAM" id="SSF51445">
    <property type="entry name" value="(Trans)glycosidases"/>
    <property type="match status" value="1"/>
</dbReference>
<accession>A0A5B8VY79</accession>
<feature type="domain" description="Glycoside hydrolase family 2 immunoglobulin-like beta-sandwich" evidence="5">
    <location>
        <begin position="201"/>
        <end position="304"/>
    </location>
</feature>
<dbReference type="InterPro" id="IPR017853">
    <property type="entry name" value="GH"/>
</dbReference>
<dbReference type="InterPro" id="IPR051913">
    <property type="entry name" value="GH2_Domain-Containing"/>
</dbReference>
<dbReference type="InterPro" id="IPR040605">
    <property type="entry name" value="Glyco_hydro2_dom5"/>
</dbReference>
<sequence>MKSIQFFFILLVLLLSVGITHAQDSSEISFDNNWRFRKDTLNGAQNPAFNDSGWRILNLPHDWSIEDLPNQKEGEVQGPFTKTSVGKAATGFTEGGTGWYRKTFTLNNNYKGKKTYILFDGVYMDADVWINGHHLGNHPYGYTSFSYDLTNYLTTNGKSNVIAVRAKNLGKNSRWYSGSGIYRHVWLLAVNPIHTKLWGNYITTPEVSKDKATVKVQTSIENKSLNQKTVIVKLDLLNPSGQVVASRKMPLTVPADSSADLTQKLSVTNPGLWDLDHPILYKARVTLIDGSQTIDQTITPFGIRSLQFDGQKGLLLNGQVIKLKGGCIHHDLGPLGAASFDRAEERKVELIKKAGYNALRMSHNPPSPGLLNACDRLGMLVLDEAFDMWELPKNPQDYHLYFKDWWQRDLTSMVLKDRNHPSVIMWSIGNEIYEAPDSSGIQNAMRLSNEVRRLDPTRPVTDAIVFLPPYTKKPWKDYEAHVANLDVDGYNYFLDQSVYFQRDSVTLHRFETERAKHPNKLYMSTEYLPNAALENWDATEKYPWFLGGFCWTAMDYIGEAGIGKSILVPESQKLSKGLMGMGLFYRNNWPVFNAYCGDLDLIGDRKAESYYKNVVWRNSPIEVLVRRPIPEGQKEVIATWGMPDEIKSWTWPGQEGKKMQVDVYTRSKNVKLELNGKVIAEQTVPEGSITATFQVEYQPGTLVAKSYDNGKEAGSSVLSTTGKPTAIRLIADRKIIKSNHNDLSFISVQIVDSKGNVVPSVDDTEINFKLSGNATIAAVGNGNPSDMSSFQQPHKKAYQGRAQVILKSSSKRGLATLTASAPGLKENTIQIKIN</sequence>
<reference evidence="10 11" key="1">
    <citation type="journal article" date="2013" name="J. Microbiol.">
        <title>Mucilaginibacter ginsenosidivorax sp. nov., with ginsenoside converting activity isolated from sediment.</title>
        <authorList>
            <person name="Kim J.K."/>
            <person name="Choi T.E."/>
            <person name="Liu Q.M."/>
            <person name="Park H.Y."/>
            <person name="Yi T.H."/>
            <person name="Yoon M.H."/>
            <person name="Kim S.C."/>
            <person name="Im W.T."/>
        </authorList>
    </citation>
    <scope>NUCLEOTIDE SEQUENCE [LARGE SCALE GENOMIC DNA]</scope>
    <source>
        <strain evidence="10 11">KHI28</strain>
    </source>
</reference>
<dbReference type="Pfam" id="PF16355">
    <property type="entry name" value="DUF4982"/>
    <property type="match status" value="1"/>
</dbReference>